<dbReference type="EMBL" id="RDQH01000332">
    <property type="protein sequence ID" value="RXH97225.1"/>
    <property type="molecule type" value="Genomic_DNA"/>
</dbReference>
<dbReference type="Proteomes" id="UP000290289">
    <property type="component" value="Chromosome 6"/>
</dbReference>
<evidence type="ECO:0000313" key="1">
    <source>
        <dbReference type="EMBL" id="RXH97225.1"/>
    </source>
</evidence>
<keyword evidence="2" id="KW-1185">Reference proteome</keyword>
<gene>
    <name evidence="1" type="ORF">DVH24_035893</name>
</gene>
<comment type="caution">
    <text evidence="1">The sequence shown here is derived from an EMBL/GenBank/DDBJ whole genome shotgun (WGS) entry which is preliminary data.</text>
</comment>
<dbReference type="AlphaFoldDB" id="A0A498JQ07"/>
<accession>A0A498JQ07</accession>
<proteinExistence type="predicted"/>
<name>A0A498JQ07_MALDO</name>
<sequence>MVLGYSPYGQLAEALVARDGLLLIVAALKNPSIDMSVIRHIIEDSEALIALVTEASSSHVRRQAIGIGHLLARTGLLSGTNCNWERVPSDLISDLLFEQAVL</sequence>
<protein>
    <submittedName>
        <fullName evidence="1">Uncharacterized protein</fullName>
    </submittedName>
</protein>
<reference evidence="1 2" key="1">
    <citation type="submission" date="2018-10" db="EMBL/GenBank/DDBJ databases">
        <title>A high-quality apple genome assembly.</title>
        <authorList>
            <person name="Hu J."/>
        </authorList>
    </citation>
    <scope>NUCLEOTIDE SEQUENCE [LARGE SCALE GENOMIC DNA]</scope>
    <source>
        <strain evidence="2">cv. HFTH1</strain>
        <tissue evidence="1">Young leaf</tissue>
    </source>
</reference>
<evidence type="ECO:0000313" key="2">
    <source>
        <dbReference type="Proteomes" id="UP000290289"/>
    </source>
</evidence>
<organism evidence="1 2">
    <name type="scientific">Malus domestica</name>
    <name type="common">Apple</name>
    <name type="synonym">Pyrus malus</name>
    <dbReference type="NCBI Taxonomy" id="3750"/>
    <lineage>
        <taxon>Eukaryota</taxon>
        <taxon>Viridiplantae</taxon>
        <taxon>Streptophyta</taxon>
        <taxon>Embryophyta</taxon>
        <taxon>Tracheophyta</taxon>
        <taxon>Spermatophyta</taxon>
        <taxon>Magnoliopsida</taxon>
        <taxon>eudicotyledons</taxon>
        <taxon>Gunneridae</taxon>
        <taxon>Pentapetalae</taxon>
        <taxon>rosids</taxon>
        <taxon>fabids</taxon>
        <taxon>Rosales</taxon>
        <taxon>Rosaceae</taxon>
        <taxon>Amygdaloideae</taxon>
        <taxon>Maleae</taxon>
        <taxon>Malus</taxon>
    </lineage>
</organism>